<sequence length="132" mass="14589">MKQLQPALTRYRVMAWATGVLLLLLTLHVVLQVVQFDGPSFSWAGVFEEPGLDDAVPGAGHVIPILHGWLYLIYVVTAVDLWMRTRLPFVRTLLVVIAGTVPAMSFVAERWVTKRVQPMIDAVQPVDASAAP</sequence>
<comment type="subcellular location">
    <subcellularLocation>
        <location evidence="1">Cell membrane</location>
        <topology evidence="1">Multi-pass membrane protein</topology>
    </subcellularLocation>
</comment>
<evidence type="ECO:0000256" key="2">
    <source>
        <dbReference type="ARBA" id="ARBA00022475"/>
    </source>
</evidence>
<gene>
    <name evidence="8" type="ORF">ACIB24_14085</name>
</gene>
<keyword evidence="2" id="KW-1003">Cell membrane</keyword>
<dbReference type="Pfam" id="PF12823">
    <property type="entry name" value="DUF3817"/>
    <property type="match status" value="1"/>
</dbReference>
<feature type="transmembrane region" description="Helical" evidence="6">
    <location>
        <begin position="56"/>
        <end position="77"/>
    </location>
</feature>
<comment type="caution">
    <text evidence="8">The sequence shown here is derived from an EMBL/GenBank/DDBJ whole genome shotgun (WGS) entry which is preliminary data.</text>
</comment>
<dbReference type="RefSeq" id="WP_398281316.1">
    <property type="nucleotide sequence ID" value="NZ_JBITLV010000004.1"/>
</dbReference>
<dbReference type="EMBL" id="JBITLV010000004">
    <property type="protein sequence ID" value="MFI7588194.1"/>
    <property type="molecule type" value="Genomic_DNA"/>
</dbReference>
<dbReference type="InterPro" id="IPR023845">
    <property type="entry name" value="DUF3817_TM"/>
</dbReference>
<reference evidence="8 9" key="1">
    <citation type="submission" date="2024-10" db="EMBL/GenBank/DDBJ databases">
        <title>The Natural Products Discovery Center: Release of the First 8490 Sequenced Strains for Exploring Actinobacteria Biosynthetic Diversity.</title>
        <authorList>
            <person name="Kalkreuter E."/>
            <person name="Kautsar S.A."/>
            <person name="Yang D."/>
            <person name="Bader C.D."/>
            <person name="Teijaro C.N."/>
            <person name="Fluegel L."/>
            <person name="Davis C.M."/>
            <person name="Simpson J.R."/>
            <person name="Lauterbach L."/>
            <person name="Steele A.D."/>
            <person name="Gui C."/>
            <person name="Meng S."/>
            <person name="Li G."/>
            <person name="Viehrig K."/>
            <person name="Ye F."/>
            <person name="Su P."/>
            <person name="Kiefer A.F."/>
            <person name="Nichols A."/>
            <person name="Cepeda A.J."/>
            <person name="Yan W."/>
            <person name="Fan B."/>
            <person name="Jiang Y."/>
            <person name="Adhikari A."/>
            <person name="Zheng C.-J."/>
            <person name="Schuster L."/>
            <person name="Cowan T.M."/>
            <person name="Smanski M.J."/>
            <person name="Chevrette M.G."/>
            <person name="De Carvalho L.P.S."/>
            <person name="Shen B."/>
        </authorList>
    </citation>
    <scope>NUCLEOTIDE SEQUENCE [LARGE SCALE GENOMIC DNA]</scope>
    <source>
        <strain evidence="8 9">NPDC049639</strain>
    </source>
</reference>
<dbReference type="PANTHER" id="PTHR40077">
    <property type="entry name" value="MEMBRANE PROTEIN-RELATED"/>
    <property type="match status" value="1"/>
</dbReference>
<evidence type="ECO:0000259" key="7">
    <source>
        <dbReference type="Pfam" id="PF12823"/>
    </source>
</evidence>
<feature type="transmembrane region" description="Helical" evidence="6">
    <location>
        <begin position="89"/>
        <end position="108"/>
    </location>
</feature>
<evidence type="ECO:0000256" key="4">
    <source>
        <dbReference type="ARBA" id="ARBA00022989"/>
    </source>
</evidence>
<feature type="domain" description="DUF3817" evidence="7">
    <location>
        <begin position="8"/>
        <end position="114"/>
    </location>
</feature>
<organism evidence="8 9">
    <name type="scientific">Spongisporangium articulatum</name>
    <dbReference type="NCBI Taxonomy" id="3362603"/>
    <lineage>
        <taxon>Bacteria</taxon>
        <taxon>Bacillati</taxon>
        <taxon>Actinomycetota</taxon>
        <taxon>Actinomycetes</taxon>
        <taxon>Kineosporiales</taxon>
        <taxon>Kineosporiaceae</taxon>
        <taxon>Spongisporangium</taxon>
    </lineage>
</organism>
<accession>A0ABW8AP85</accession>
<keyword evidence="4 6" id="KW-1133">Transmembrane helix</keyword>
<name>A0ABW8AP85_9ACTN</name>
<evidence type="ECO:0000256" key="5">
    <source>
        <dbReference type="ARBA" id="ARBA00023136"/>
    </source>
</evidence>
<dbReference type="PANTHER" id="PTHR40077:SF2">
    <property type="entry name" value="MEMBRANE PROTEIN"/>
    <property type="match status" value="1"/>
</dbReference>
<evidence type="ECO:0000313" key="8">
    <source>
        <dbReference type="EMBL" id="MFI7588194.1"/>
    </source>
</evidence>
<evidence type="ECO:0000256" key="3">
    <source>
        <dbReference type="ARBA" id="ARBA00022692"/>
    </source>
</evidence>
<dbReference type="NCBIfam" id="TIGR03954">
    <property type="entry name" value="integ_memb_HG"/>
    <property type="match status" value="1"/>
</dbReference>
<evidence type="ECO:0000256" key="1">
    <source>
        <dbReference type="ARBA" id="ARBA00004651"/>
    </source>
</evidence>
<dbReference type="Proteomes" id="UP001612915">
    <property type="component" value="Unassembled WGS sequence"/>
</dbReference>
<protein>
    <submittedName>
        <fullName evidence="8">DUF3817 domain-containing protein</fullName>
    </submittedName>
</protein>
<keyword evidence="3 6" id="KW-0812">Transmembrane</keyword>
<evidence type="ECO:0000313" key="9">
    <source>
        <dbReference type="Proteomes" id="UP001612915"/>
    </source>
</evidence>
<proteinExistence type="predicted"/>
<keyword evidence="5 6" id="KW-0472">Membrane</keyword>
<keyword evidence="9" id="KW-1185">Reference proteome</keyword>
<evidence type="ECO:0000256" key="6">
    <source>
        <dbReference type="SAM" id="Phobius"/>
    </source>
</evidence>